<reference evidence="4" key="2">
    <citation type="submission" date="2020-09" db="EMBL/GenBank/DDBJ databases">
        <authorList>
            <person name="Sun Q."/>
            <person name="Zhou Y."/>
        </authorList>
    </citation>
    <scope>NUCLEOTIDE SEQUENCE</scope>
    <source>
        <strain evidence="4">CGMCC 1.14988</strain>
    </source>
</reference>
<evidence type="ECO:0000313" key="5">
    <source>
        <dbReference type="Proteomes" id="UP000650511"/>
    </source>
</evidence>
<dbReference type="InterPro" id="IPR019079">
    <property type="entry name" value="Capsule_synth_CapA"/>
</dbReference>
<feature type="region of interest" description="Disordered" evidence="2">
    <location>
        <begin position="1"/>
        <end position="68"/>
    </location>
</feature>
<reference evidence="4" key="1">
    <citation type="journal article" date="2014" name="Int. J. Syst. Evol. Microbiol.">
        <title>Complete genome sequence of Corynebacterium casei LMG S-19264T (=DSM 44701T), isolated from a smear-ripened cheese.</title>
        <authorList>
            <consortium name="US DOE Joint Genome Institute (JGI-PGF)"/>
            <person name="Walter F."/>
            <person name="Albersmeier A."/>
            <person name="Kalinowski J."/>
            <person name="Ruckert C."/>
        </authorList>
    </citation>
    <scope>NUCLEOTIDE SEQUENCE</scope>
    <source>
        <strain evidence="4">CGMCC 1.14988</strain>
    </source>
</reference>
<dbReference type="SUPFAM" id="SSF56300">
    <property type="entry name" value="Metallo-dependent phosphatases"/>
    <property type="match status" value="1"/>
</dbReference>
<dbReference type="SMART" id="SM00854">
    <property type="entry name" value="PGA_cap"/>
    <property type="match status" value="1"/>
</dbReference>
<evidence type="ECO:0000256" key="1">
    <source>
        <dbReference type="ARBA" id="ARBA00005662"/>
    </source>
</evidence>
<comment type="caution">
    <text evidence="4">The sequence shown here is derived from an EMBL/GenBank/DDBJ whole genome shotgun (WGS) entry which is preliminary data.</text>
</comment>
<dbReference type="CDD" id="cd07381">
    <property type="entry name" value="MPP_CapA"/>
    <property type="match status" value="1"/>
</dbReference>
<dbReference type="Pfam" id="PF09587">
    <property type="entry name" value="PGA_cap"/>
    <property type="match status" value="1"/>
</dbReference>
<evidence type="ECO:0000259" key="3">
    <source>
        <dbReference type="SMART" id="SM00854"/>
    </source>
</evidence>
<organism evidence="4 5">
    <name type="scientific">Egicoccus halophilus</name>
    <dbReference type="NCBI Taxonomy" id="1670830"/>
    <lineage>
        <taxon>Bacteria</taxon>
        <taxon>Bacillati</taxon>
        <taxon>Actinomycetota</taxon>
        <taxon>Nitriliruptoria</taxon>
        <taxon>Egicoccales</taxon>
        <taxon>Egicoccaceae</taxon>
        <taxon>Egicoccus</taxon>
    </lineage>
</organism>
<dbReference type="Proteomes" id="UP000650511">
    <property type="component" value="Unassembled WGS sequence"/>
</dbReference>
<evidence type="ECO:0000313" key="4">
    <source>
        <dbReference type="EMBL" id="GGI09401.1"/>
    </source>
</evidence>
<feature type="compositionally biased region" description="Low complexity" evidence="2">
    <location>
        <begin position="1"/>
        <end position="17"/>
    </location>
</feature>
<dbReference type="RefSeq" id="WP_130648855.1">
    <property type="nucleotide sequence ID" value="NZ_BMHA01000015.1"/>
</dbReference>
<dbReference type="EMBL" id="BMHA01000015">
    <property type="protein sequence ID" value="GGI09401.1"/>
    <property type="molecule type" value="Genomic_DNA"/>
</dbReference>
<feature type="domain" description="Capsule synthesis protein CapA" evidence="3">
    <location>
        <begin position="79"/>
        <end position="335"/>
    </location>
</feature>
<evidence type="ECO:0000256" key="2">
    <source>
        <dbReference type="SAM" id="MobiDB-lite"/>
    </source>
</evidence>
<accession>A0A8J3AI56</accession>
<dbReference type="PANTHER" id="PTHR33393">
    <property type="entry name" value="POLYGLUTAMINE SYNTHESIS ACCESSORY PROTEIN RV0574C-RELATED"/>
    <property type="match status" value="1"/>
</dbReference>
<dbReference type="PANTHER" id="PTHR33393:SF13">
    <property type="entry name" value="PGA BIOSYNTHESIS PROTEIN CAPA"/>
    <property type="match status" value="1"/>
</dbReference>
<comment type="similarity">
    <text evidence="1">Belongs to the CapA family.</text>
</comment>
<keyword evidence="5" id="KW-1185">Reference proteome</keyword>
<dbReference type="OrthoDB" id="9810718at2"/>
<dbReference type="InterPro" id="IPR029052">
    <property type="entry name" value="Metallo-depent_PP-like"/>
</dbReference>
<dbReference type="Gene3D" id="3.60.21.10">
    <property type="match status" value="1"/>
</dbReference>
<name>A0A8J3AI56_9ACTN</name>
<dbReference type="InterPro" id="IPR052169">
    <property type="entry name" value="CW_Biosynth-Accessory"/>
</dbReference>
<sequence>MVAAACAPGAGPPTAIGDADEETVLDLAEPPDASSGPGDVGAAEFTLDEAPAPEADLPPSASVETDQLDLPEQPARSFTIVGGGDILPHMAVIDRAAQYGAESGEAYYFRPMFAEIAPHLQAADLAVCHLEVPLSPDNAELYGGGDVRTATNQPLFLSPYQLADAIADAGFDTCSTAHNHSLDGGVEGLVGTLDALDRVGVAHAGTARTRAESAATTLLEVAGVTVAHLSSTYGINDVPMPEDGAWMVDVTDHDAILAEADRARDAGAEFVVLSLHQGREYHVEPSEAQRDNAEVLLADGGVDLIIGHHAHVVQPIERVHDRVTAHGVGNLLSNMHAEFTGPNSQDGILAHFEVTETEPGSFEVTDVGYVPLWVDRSRHLVVDVGTALAEDRHPQLRAELTASWERTLDAVDRDGASAWGVAPLTGPADDGRR</sequence>
<gene>
    <name evidence="4" type="primary">pgsA</name>
    <name evidence="4" type="ORF">GCM10011354_33890</name>
</gene>
<dbReference type="AlphaFoldDB" id="A0A8J3AI56"/>
<proteinExistence type="inferred from homology"/>
<feature type="compositionally biased region" description="Low complexity" evidence="2">
    <location>
        <begin position="48"/>
        <end position="62"/>
    </location>
</feature>
<protein>
    <submittedName>
        <fullName evidence="4">Poly-gamma-glutamate biosynthesis protein</fullName>
    </submittedName>
</protein>